<keyword evidence="1" id="KW-0560">Oxidoreductase</keyword>
<dbReference type="PANTHER" id="PTHR48083">
    <property type="entry name" value="MEDIUM-CHAIN SPECIFIC ACYL-COA DEHYDROGENASE, MITOCHONDRIAL-RELATED"/>
    <property type="match status" value="1"/>
</dbReference>
<dbReference type="Gene3D" id="1.10.540.10">
    <property type="entry name" value="Acyl-CoA dehydrogenase/oxidase, N-terminal domain"/>
    <property type="match status" value="1"/>
</dbReference>
<protein>
    <submittedName>
        <fullName evidence="5">Acyl-CoA dehydrogenase family protein</fullName>
    </submittedName>
</protein>
<dbReference type="InterPro" id="IPR050741">
    <property type="entry name" value="Acyl-CoA_dehydrogenase"/>
</dbReference>
<evidence type="ECO:0000256" key="2">
    <source>
        <dbReference type="ARBA" id="ARBA00049661"/>
    </source>
</evidence>
<sequence>MPQESTPSGSELVGRAAELRELIRSKVAWSQDNRRLHGDVVAAMSDAGVFAMRTPARYGGHESDARTVMDVLATLAEADGSTAWNAAVWSVGNWIASLFPDGVQDQVFERRGARVCAVLSPTASATPNEGGLVVNGRWPFTSGAGHSHWQCVMAMAPAPDGTPWPVMALVPMDQLGVVDDWHSAGLSATGSVTTVATDLFVPEERVLPLPEVLAGRYASRRNADSPVFSAPLVPTGCATFSGVAVGLATAARDTFLERLPDRKITYTDYAGQSDAPVTHLQVAEATVLLEETRFHARRVAGLVDRKGATGEVWKLEDRVLARVTLGRTFDLAKRSVAVLAEASGGSSLHRSVLIGRVHRDVQALNLHALMHPSTNYELYGRVLCGLEPNTSYL</sequence>
<comment type="caution">
    <text evidence="5">The sequence shown here is derived from an EMBL/GenBank/DDBJ whole genome shotgun (WGS) entry which is preliminary data.</text>
</comment>
<accession>A0ABV3XHK0</accession>
<evidence type="ECO:0000313" key="5">
    <source>
        <dbReference type="EMBL" id="MEX5720043.1"/>
    </source>
</evidence>
<dbReference type="Gene3D" id="2.40.110.10">
    <property type="entry name" value="Butyryl-CoA Dehydrogenase, subunit A, domain 2"/>
    <property type="match status" value="1"/>
</dbReference>
<dbReference type="PANTHER" id="PTHR48083:SF19">
    <property type="entry name" value="FLAVIN-DEPENDENT MONOOXYGENASE, OXYGENASE SUBUNIT HSAA"/>
    <property type="match status" value="1"/>
</dbReference>
<dbReference type="EMBL" id="JBFNXQ010000057">
    <property type="protein sequence ID" value="MEX5720043.1"/>
    <property type="molecule type" value="Genomic_DNA"/>
</dbReference>
<dbReference type="InterPro" id="IPR013786">
    <property type="entry name" value="AcylCoA_DH/ox_N"/>
</dbReference>
<organism evidence="5 6">
    <name type="scientific">Geodermatophilus maliterrae</name>
    <dbReference type="NCBI Taxonomy" id="3162531"/>
    <lineage>
        <taxon>Bacteria</taxon>
        <taxon>Bacillati</taxon>
        <taxon>Actinomycetota</taxon>
        <taxon>Actinomycetes</taxon>
        <taxon>Geodermatophilales</taxon>
        <taxon>Geodermatophilaceae</taxon>
        <taxon>Geodermatophilus</taxon>
    </lineage>
</organism>
<keyword evidence="6" id="KW-1185">Reference proteome</keyword>
<evidence type="ECO:0000259" key="3">
    <source>
        <dbReference type="Pfam" id="PF02771"/>
    </source>
</evidence>
<evidence type="ECO:0000256" key="1">
    <source>
        <dbReference type="ARBA" id="ARBA00023002"/>
    </source>
</evidence>
<proteinExistence type="inferred from homology"/>
<dbReference type="InterPro" id="IPR013107">
    <property type="entry name" value="Acyl-CoA_DH_C"/>
</dbReference>
<feature type="domain" description="Acyl-CoA dehydrogenase/oxidase N-terminal" evidence="3">
    <location>
        <begin position="28"/>
        <end position="88"/>
    </location>
</feature>
<dbReference type="SUPFAM" id="SSF56645">
    <property type="entry name" value="Acyl-CoA dehydrogenase NM domain-like"/>
    <property type="match status" value="1"/>
</dbReference>
<evidence type="ECO:0000259" key="4">
    <source>
        <dbReference type="Pfam" id="PF08028"/>
    </source>
</evidence>
<dbReference type="InterPro" id="IPR046373">
    <property type="entry name" value="Acyl-CoA_Oxase/DH_mid-dom_sf"/>
</dbReference>
<dbReference type="InterPro" id="IPR037069">
    <property type="entry name" value="AcylCoA_DH/ox_N_sf"/>
</dbReference>
<dbReference type="Proteomes" id="UP001560045">
    <property type="component" value="Unassembled WGS sequence"/>
</dbReference>
<dbReference type="RefSeq" id="WP_369208480.1">
    <property type="nucleotide sequence ID" value="NZ_JBFNXQ010000057.1"/>
</dbReference>
<name>A0ABV3XHK0_9ACTN</name>
<evidence type="ECO:0000313" key="6">
    <source>
        <dbReference type="Proteomes" id="UP001560045"/>
    </source>
</evidence>
<dbReference type="Pfam" id="PF08028">
    <property type="entry name" value="Acyl-CoA_dh_2"/>
    <property type="match status" value="1"/>
</dbReference>
<dbReference type="InterPro" id="IPR036250">
    <property type="entry name" value="AcylCo_DH-like_C"/>
</dbReference>
<reference evidence="5 6" key="1">
    <citation type="submission" date="2024-06" db="EMBL/GenBank/DDBJ databases">
        <title>Draft genome sequence of Geodermatophilus badlandi, a novel member of the Geodermatophilaceae isolated from badland sedimentary rocks in the Red desert, Wyoming, USA.</title>
        <authorList>
            <person name="Ben Tekaya S."/>
            <person name="Nouioui I."/>
            <person name="Flores G.M."/>
            <person name="Shaal M.N."/>
            <person name="Bredoire F."/>
            <person name="Basile F."/>
            <person name="Van Diepen L."/>
            <person name="Ward N.L."/>
        </authorList>
    </citation>
    <scope>NUCLEOTIDE SEQUENCE [LARGE SCALE GENOMIC DNA]</scope>
    <source>
        <strain evidence="5 6">WL48A</strain>
    </source>
</reference>
<comment type="similarity">
    <text evidence="2">Belongs to the HpaH/HsaA monooxygenase family.</text>
</comment>
<dbReference type="SUPFAM" id="SSF47203">
    <property type="entry name" value="Acyl-CoA dehydrogenase C-terminal domain-like"/>
    <property type="match status" value="1"/>
</dbReference>
<gene>
    <name evidence="5" type="ORF">ABQ292_16895</name>
</gene>
<dbReference type="PIRSF" id="PIRSF016578">
    <property type="entry name" value="HsaA"/>
    <property type="match status" value="1"/>
</dbReference>
<dbReference type="Pfam" id="PF02771">
    <property type="entry name" value="Acyl-CoA_dh_N"/>
    <property type="match status" value="1"/>
</dbReference>
<feature type="domain" description="Acyl-CoA dehydrogenase C-terminal" evidence="4">
    <location>
        <begin position="239"/>
        <end position="371"/>
    </location>
</feature>
<dbReference type="InterPro" id="IPR009100">
    <property type="entry name" value="AcylCoA_DH/oxidase_NM_dom_sf"/>
</dbReference>
<dbReference type="Gene3D" id="1.20.140.10">
    <property type="entry name" value="Butyryl-CoA Dehydrogenase, subunit A, domain 3"/>
    <property type="match status" value="1"/>
</dbReference>